<comment type="caution">
    <text evidence="16">The sequence shown here is derived from an EMBL/GenBank/DDBJ whole genome shotgun (WGS) entry which is preliminary data.</text>
</comment>
<dbReference type="EMBL" id="JASSZA010000014">
    <property type="protein sequence ID" value="KAK2094660.1"/>
    <property type="molecule type" value="Genomic_DNA"/>
</dbReference>
<dbReference type="InterPro" id="IPR029020">
    <property type="entry name" value="Ammonium/urea_transptr"/>
</dbReference>
<evidence type="ECO:0000256" key="3">
    <source>
        <dbReference type="ARBA" id="ARBA00022448"/>
    </source>
</evidence>
<evidence type="ECO:0000256" key="10">
    <source>
        <dbReference type="ARBA" id="ARBA00039623"/>
    </source>
</evidence>
<dbReference type="InterPro" id="IPR058612">
    <property type="entry name" value="Ig_SMCHD1_2nd"/>
</dbReference>
<name>A0ABQ9UD01_SAGOE</name>
<dbReference type="PANTHER" id="PTHR10464">
    <property type="entry name" value="UREA TRANSPORTER"/>
    <property type="match status" value="1"/>
</dbReference>
<evidence type="ECO:0000313" key="17">
    <source>
        <dbReference type="Proteomes" id="UP001266305"/>
    </source>
</evidence>
<feature type="transmembrane region" description="Helical" evidence="14">
    <location>
        <begin position="102"/>
        <end position="125"/>
    </location>
</feature>
<proteinExistence type="inferred from homology"/>
<sequence>MHGMHQGRAGVSLGLKLKNGWDFSVMKERILKGSNTVLEKDKLLKSIPVEVGQIYGCDNPWTGGIFLGAILLSSPLMCLHAAIGSLLGIAAGLSLAAPFEDIYFGLWGFNSSLACIKMGGMFIALTWQTHLLALGCENIQKLGNYTLKLPVVLNESNADTYTGRPLPSKAIKFSVKEGKPEKFSFGLLDPPFCVGVPFNITLEFQDEFGHTSQLATDIQPVLEASGLSLHYEEITKGPNCVIRGVTAKGPVNSCQGKALYSRGAKYILESALLAFYV</sequence>
<feature type="domain" description="SMCHD1 Ig-like" evidence="15">
    <location>
        <begin position="183"/>
        <end position="258"/>
    </location>
</feature>
<reference evidence="16 17" key="1">
    <citation type="submission" date="2023-05" db="EMBL/GenBank/DDBJ databases">
        <title>B98-5 Cell Line De Novo Hybrid Assembly: An Optical Mapping Approach.</title>
        <authorList>
            <person name="Kananen K."/>
            <person name="Auerbach J.A."/>
            <person name="Kautto E."/>
            <person name="Blachly J.S."/>
        </authorList>
    </citation>
    <scope>NUCLEOTIDE SEQUENCE [LARGE SCALE GENOMIC DNA]</scope>
    <source>
        <strain evidence="16">B95-8</strain>
        <tissue evidence="16">Cell line</tissue>
    </source>
</reference>
<keyword evidence="17" id="KW-1185">Reference proteome</keyword>
<keyword evidence="7 14" id="KW-0472">Membrane</keyword>
<evidence type="ECO:0000256" key="13">
    <source>
        <dbReference type="ARBA" id="ARBA00047076"/>
    </source>
</evidence>
<dbReference type="InterPro" id="IPR004937">
    <property type="entry name" value="Urea_transporter"/>
</dbReference>
<comment type="similarity">
    <text evidence="2">Belongs to the urea transporter family.</text>
</comment>
<accession>A0ABQ9UD01</accession>
<dbReference type="Gene3D" id="1.10.3430.10">
    <property type="entry name" value="Ammonium transporter AmtB like domains"/>
    <property type="match status" value="1"/>
</dbReference>
<evidence type="ECO:0000256" key="9">
    <source>
        <dbReference type="ARBA" id="ARBA00033993"/>
    </source>
</evidence>
<evidence type="ECO:0000313" key="16">
    <source>
        <dbReference type="EMBL" id="KAK2094660.1"/>
    </source>
</evidence>
<keyword evidence="6 14" id="KW-1133">Transmembrane helix</keyword>
<evidence type="ECO:0000256" key="2">
    <source>
        <dbReference type="ARBA" id="ARBA00005914"/>
    </source>
</evidence>
<dbReference type="PANTHER" id="PTHR10464:SF5">
    <property type="entry name" value="UREA TRANSPORTER 1"/>
    <property type="match status" value="1"/>
</dbReference>
<dbReference type="Pfam" id="PF03253">
    <property type="entry name" value="UT"/>
    <property type="match status" value="1"/>
</dbReference>
<comment type="subcellular location">
    <subcellularLocation>
        <location evidence="1">Basolateral cell membrane</location>
        <topology evidence="1">Multi-pass membrane protein</topology>
    </subcellularLocation>
</comment>
<organism evidence="16 17">
    <name type="scientific">Saguinus oedipus</name>
    <name type="common">Cotton-top tamarin</name>
    <name type="synonym">Oedipomidas oedipus</name>
    <dbReference type="NCBI Taxonomy" id="9490"/>
    <lineage>
        <taxon>Eukaryota</taxon>
        <taxon>Metazoa</taxon>
        <taxon>Chordata</taxon>
        <taxon>Craniata</taxon>
        <taxon>Vertebrata</taxon>
        <taxon>Euteleostomi</taxon>
        <taxon>Mammalia</taxon>
        <taxon>Eutheria</taxon>
        <taxon>Euarchontoglires</taxon>
        <taxon>Primates</taxon>
        <taxon>Haplorrhini</taxon>
        <taxon>Platyrrhini</taxon>
        <taxon>Cebidae</taxon>
        <taxon>Callitrichinae</taxon>
        <taxon>Saguinus</taxon>
    </lineage>
</organism>
<keyword evidence="8" id="KW-0325">Glycoprotein</keyword>
<comment type="catalytic activity">
    <reaction evidence="9">
        <text>urea(in) = urea(out)</text>
        <dbReference type="Rhea" id="RHEA:32799"/>
        <dbReference type="ChEBI" id="CHEBI:16199"/>
    </reaction>
</comment>
<protein>
    <recommendedName>
        <fullName evidence="10">Urea transporter 1</fullName>
    </recommendedName>
    <alternativeName>
        <fullName evidence="11">Solute carrier family 14 member 1</fullName>
    </alternativeName>
    <alternativeName>
        <fullName evidence="12">Urea transporter, erythrocyte</fullName>
    </alternativeName>
</protein>
<keyword evidence="5 14" id="KW-0812">Transmembrane</keyword>
<evidence type="ECO:0000259" key="15">
    <source>
        <dbReference type="Pfam" id="PF26195"/>
    </source>
</evidence>
<evidence type="ECO:0000256" key="7">
    <source>
        <dbReference type="ARBA" id="ARBA00023136"/>
    </source>
</evidence>
<dbReference type="Proteomes" id="UP001266305">
    <property type="component" value="Unassembled WGS sequence"/>
</dbReference>
<gene>
    <name evidence="16" type="ORF">P7K49_028398</name>
</gene>
<evidence type="ECO:0000256" key="4">
    <source>
        <dbReference type="ARBA" id="ARBA00022475"/>
    </source>
</evidence>
<evidence type="ECO:0000256" key="12">
    <source>
        <dbReference type="ARBA" id="ARBA00042720"/>
    </source>
</evidence>
<evidence type="ECO:0000256" key="5">
    <source>
        <dbReference type="ARBA" id="ARBA00022692"/>
    </source>
</evidence>
<evidence type="ECO:0000256" key="6">
    <source>
        <dbReference type="ARBA" id="ARBA00022989"/>
    </source>
</evidence>
<keyword evidence="4" id="KW-1003">Cell membrane</keyword>
<evidence type="ECO:0000256" key="11">
    <source>
        <dbReference type="ARBA" id="ARBA00041364"/>
    </source>
</evidence>
<keyword evidence="3" id="KW-0813">Transport</keyword>
<dbReference type="Pfam" id="PF26195">
    <property type="entry name" value="Ig_SMCHD1_2nd"/>
    <property type="match status" value="1"/>
</dbReference>
<evidence type="ECO:0000256" key="14">
    <source>
        <dbReference type="SAM" id="Phobius"/>
    </source>
</evidence>
<comment type="subunit">
    <text evidence="13">Homotrimer; each subunit contains a pore through which urea permeates. Identified in a complex with STOM.</text>
</comment>
<evidence type="ECO:0000256" key="1">
    <source>
        <dbReference type="ARBA" id="ARBA00004554"/>
    </source>
</evidence>
<evidence type="ECO:0000256" key="8">
    <source>
        <dbReference type="ARBA" id="ARBA00023180"/>
    </source>
</evidence>